<dbReference type="Gene3D" id="3.90.580.10">
    <property type="entry name" value="Zinc finger, CHC2-type domain"/>
    <property type="match status" value="2"/>
</dbReference>
<dbReference type="InterPro" id="IPR036844">
    <property type="entry name" value="Hint_dom_sf"/>
</dbReference>
<dbReference type="PANTHER" id="PTHR30313:SF2">
    <property type="entry name" value="DNA PRIMASE"/>
    <property type="match status" value="1"/>
</dbReference>
<dbReference type="SMART" id="SM00400">
    <property type="entry name" value="ZnF_CHCC"/>
    <property type="match status" value="2"/>
</dbReference>
<feature type="compositionally biased region" description="Low complexity" evidence="12">
    <location>
        <begin position="770"/>
        <end position="784"/>
    </location>
</feature>
<dbReference type="InterPro" id="IPR036977">
    <property type="entry name" value="DNA_primase_Znf_CHC2"/>
</dbReference>
<dbReference type="GO" id="GO:0003899">
    <property type="term" value="F:DNA-directed RNA polymerase activity"/>
    <property type="evidence" value="ECO:0007669"/>
    <property type="project" value="InterPro"/>
</dbReference>
<dbReference type="SUPFAM" id="SSF56731">
    <property type="entry name" value="DNA primase core"/>
    <property type="match status" value="1"/>
</dbReference>
<dbReference type="EMBL" id="JADIVZ010000011">
    <property type="protein sequence ID" value="MBF4163422.1"/>
    <property type="molecule type" value="Genomic_DNA"/>
</dbReference>
<dbReference type="InterPro" id="IPR002694">
    <property type="entry name" value="Znf_CHC2"/>
</dbReference>
<evidence type="ECO:0000256" key="4">
    <source>
        <dbReference type="ARBA" id="ARBA00022695"/>
    </source>
</evidence>
<sequence>MVGRIREQSIAEVREKANIDDVVSQYVALRNAGGGSQKGLCPFHDEKTPSFHVTPSRGFFHCLAGETRVLTAQGPRPIAELAGGEHTVLNRHGDWISAPFRSYGTQRLMHITLTRDRQTKELYATDGHRWFVRAGPTRSAERELTTAELAPGHSLVARYPRSRIRRSRPSPFGIAHGFTYGNGTRAGTGARALLCPPKDEVMLKWFSTSHVSATGPNLLVHDLPAFFKDLPPLSESVSYLYGWLAGYFAADGCVAHDGTAILNSADGADLEFVRDVCTRLGIGTYGITTQVRQGFPDGEPSELHRVHLETEDLQEDFFLIDEHRRRFEENEKKFARRGWVVRRVEWTDRVEEVFCAEVEDGHAFTLEDNILTGNCFGCGEGGDVITFLMKMDALSFGEAVERLADKFGVALQREEGDGPAERPQGPRRNRLLEAHNAAQEWYAEQLNSPEAAVARQFLIDRGFDRDAALTFGLGYAPNEGEALFKHLRSKGFTVEELTVGGLVAVGRSPYDKFRGRLLWPIREPSGDTIGFGARRIRDDDRIDAKYLNTAETPLYKKSQVLYGIDLARKEIGRTRQAVVVEGYTDVMACHLSGVGTAVASCGTAFGDEHSRVLRRFLNEHDDLRGEVIFTFDGDAAGRAAALKAFKGDSNFVSQTYAAVEPNGLDPCDLRLSKDGDLEAGAAAVRELVARRMPLYRFALAEVVAGFDLDRADSRVDALREGAKLVGSVRDRAKVDAFTRELAQMVGVDPDEARAEVRRAASRPAQDAASGPRGARAEPASAAASSERRRVPPLDDPRFGLERETLKLVVQHPMVIGRSSGDIGPADFTHPVYRGVWEVVAAQGGPVAGSGDVSWPARLRDAADQPEVSSAIAALAVEPLKTQKEPNAEYVAYHVLRLLELTTARRIDAVKSKLQRTNPVEHVEVYNKMFGELAALEQHRRALRDRLVEL</sequence>
<keyword evidence="9" id="KW-0862">Zinc</keyword>
<dbReference type="SUPFAM" id="SSF51294">
    <property type="entry name" value="Hedgehog/intein (Hint) domain"/>
    <property type="match status" value="1"/>
</dbReference>
<dbReference type="InterPro" id="IPR013264">
    <property type="entry name" value="DNAG_N"/>
</dbReference>
<keyword evidence="3" id="KW-0808">Transferase</keyword>
<dbReference type="InterPro" id="IPR006171">
    <property type="entry name" value="TOPRIM_dom"/>
</dbReference>
<dbReference type="GO" id="GO:0006269">
    <property type="term" value="P:DNA replication, synthesis of primer"/>
    <property type="evidence" value="ECO:0007669"/>
    <property type="project" value="UniProtKB-KW"/>
</dbReference>
<dbReference type="Pfam" id="PF14528">
    <property type="entry name" value="LAGLIDADG_3"/>
    <property type="match status" value="1"/>
</dbReference>
<dbReference type="InterPro" id="IPR006141">
    <property type="entry name" value="Intein_N"/>
</dbReference>
<dbReference type="InterPro" id="IPR037068">
    <property type="entry name" value="DNA_primase_core_N_sf"/>
</dbReference>
<dbReference type="GO" id="GO:0004519">
    <property type="term" value="F:endonuclease activity"/>
    <property type="evidence" value="ECO:0007669"/>
    <property type="project" value="InterPro"/>
</dbReference>
<feature type="compositionally biased region" description="Basic and acidic residues" evidence="12">
    <location>
        <begin position="785"/>
        <end position="796"/>
    </location>
</feature>
<dbReference type="AlphaFoldDB" id="A0A930V115"/>
<accession>A0A930V115</accession>
<name>A0A930V115_9ACTN</name>
<dbReference type="SMART" id="SM00766">
    <property type="entry name" value="DnaG_DnaB_bind"/>
    <property type="match status" value="1"/>
</dbReference>
<keyword evidence="4" id="KW-0548">Nucleotidyltransferase</keyword>
<dbReference type="Pfam" id="PF08278">
    <property type="entry name" value="DnaG_DnaB_bind"/>
    <property type="match status" value="1"/>
</dbReference>
<dbReference type="InterPro" id="IPR019475">
    <property type="entry name" value="DNA_primase_DnaB-bd"/>
</dbReference>
<dbReference type="GO" id="GO:0016539">
    <property type="term" value="P:intein-mediated protein splicing"/>
    <property type="evidence" value="ECO:0007669"/>
    <property type="project" value="InterPro"/>
</dbReference>
<reference evidence="14" key="1">
    <citation type="submission" date="2020-11" db="EMBL/GenBank/DDBJ databases">
        <title>Nocardioides sp. CBS4Y-1, whole genome shotgun sequence.</title>
        <authorList>
            <person name="Tuo L."/>
        </authorList>
    </citation>
    <scope>NUCLEOTIDE SEQUENCE</scope>
    <source>
        <strain evidence="14">CBS4Y-1</strain>
    </source>
</reference>
<dbReference type="Gene3D" id="3.40.1360.10">
    <property type="match status" value="1"/>
</dbReference>
<keyword evidence="15" id="KW-1185">Reference proteome</keyword>
<organism evidence="14 15">
    <name type="scientific">Nocardioides acrostichi</name>
    <dbReference type="NCBI Taxonomy" id="2784339"/>
    <lineage>
        <taxon>Bacteria</taxon>
        <taxon>Bacillati</taxon>
        <taxon>Actinomycetota</taxon>
        <taxon>Actinomycetes</taxon>
        <taxon>Propionibacteriales</taxon>
        <taxon>Nocardioidaceae</taxon>
        <taxon>Nocardioides</taxon>
    </lineage>
</organism>
<dbReference type="SUPFAM" id="SSF55608">
    <property type="entry name" value="Homing endonucleases"/>
    <property type="match status" value="1"/>
</dbReference>
<keyword evidence="1" id="KW-0240">DNA-directed RNA polymerase</keyword>
<dbReference type="CDD" id="cd03364">
    <property type="entry name" value="TOPRIM_DnaG_primases"/>
    <property type="match status" value="1"/>
</dbReference>
<evidence type="ECO:0000256" key="6">
    <source>
        <dbReference type="ARBA" id="ARBA00022723"/>
    </source>
</evidence>
<dbReference type="GO" id="GO:0005737">
    <property type="term" value="C:cytoplasm"/>
    <property type="evidence" value="ECO:0007669"/>
    <property type="project" value="TreeGrafter"/>
</dbReference>
<keyword evidence="7" id="KW-0863">Zinc-finger</keyword>
<feature type="region of interest" description="Disordered" evidence="12">
    <location>
        <begin position="753"/>
        <end position="796"/>
    </location>
</feature>
<dbReference type="PANTHER" id="PTHR30313">
    <property type="entry name" value="DNA PRIMASE"/>
    <property type="match status" value="1"/>
</dbReference>
<evidence type="ECO:0000256" key="11">
    <source>
        <dbReference type="ARBA" id="ARBA00023163"/>
    </source>
</evidence>
<dbReference type="GO" id="GO:0000428">
    <property type="term" value="C:DNA-directed RNA polymerase complex"/>
    <property type="evidence" value="ECO:0007669"/>
    <property type="project" value="UniProtKB-KW"/>
</dbReference>
<protein>
    <submittedName>
        <fullName evidence="14">DNA primase</fullName>
    </submittedName>
</protein>
<evidence type="ECO:0000256" key="8">
    <source>
        <dbReference type="ARBA" id="ARBA00022813"/>
    </source>
</evidence>
<dbReference type="GO" id="GO:0008270">
    <property type="term" value="F:zinc ion binding"/>
    <property type="evidence" value="ECO:0007669"/>
    <property type="project" value="UniProtKB-KW"/>
</dbReference>
<dbReference type="Pfam" id="PF01807">
    <property type="entry name" value="Zn_ribbon_DnaG"/>
    <property type="match status" value="2"/>
</dbReference>
<evidence type="ECO:0000256" key="2">
    <source>
        <dbReference type="ARBA" id="ARBA00022515"/>
    </source>
</evidence>
<dbReference type="Gene3D" id="3.90.980.10">
    <property type="entry name" value="DNA primase, catalytic core, N-terminal domain"/>
    <property type="match status" value="1"/>
</dbReference>
<dbReference type="InterPro" id="IPR004860">
    <property type="entry name" value="LAGLIDADG_dom"/>
</dbReference>
<dbReference type="InterPro" id="IPR027434">
    <property type="entry name" value="Homing_endonucl"/>
</dbReference>
<comment type="caution">
    <text evidence="14">The sequence shown here is derived from an EMBL/GenBank/DDBJ whole genome shotgun (WGS) entry which is preliminary data.</text>
</comment>
<evidence type="ECO:0000256" key="1">
    <source>
        <dbReference type="ARBA" id="ARBA00022478"/>
    </source>
</evidence>
<dbReference type="Gene3D" id="2.170.16.10">
    <property type="entry name" value="Hedgehog/Intein (Hint) domain"/>
    <property type="match status" value="1"/>
</dbReference>
<evidence type="ECO:0000256" key="10">
    <source>
        <dbReference type="ARBA" id="ARBA00023000"/>
    </source>
</evidence>
<dbReference type="GO" id="GO:0003677">
    <property type="term" value="F:DNA binding"/>
    <property type="evidence" value="ECO:0007669"/>
    <property type="project" value="InterPro"/>
</dbReference>
<dbReference type="InterPro" id="IPR050219">
    <property type="entry name" value="DnaG_primase"/>
</dbReference>
<gene>
    <name evidence="14" type="ORF">ISG29_17150</name>
</gene>
<keyword evidence="5" id="KW-0235">DNA replication</keyword>
<evidence type="ECO:0000256" key="9">
    <source>
        <dbReference type="ARBA" id="ARBA00022833"/>
    </source>
</evidence>
<keyword evidence="11" id="KW-0804">Transcription</keyword>
<dbReference type="PROSITE" id="PS50880">
    <property type="entry name" value="TOPRIM"/>
    <property type="match status" value="1"/>
</dbReference>
<dbReference type="InterPro" id="IPR013173">
    <property type="entry name" value="DNA_primase_DnaG_DnaB-bd_dom"/>
</dbReference>
<dbReference type="Pfam" id="PF10410">
    <property type="entry name" value="DnaB_bind"/>
    <property type="match status" value="1"/>
</dbReference>
<feature type="domain" description="Toprim" evidence="13">
    <location>
        <begin position="575"/>
        <end position="661"/>
    </location>
</feature>
<dbReference type="SUPFAM" id="SSF57783">
    <property type="entry name" value="Zinc beta-ribbon"/>
    <property type="match status" value="2"/>
</dbReference>
<dbReference type="Pfam" id="PF08275">
    <property type="entry name" value="DNAG_N"/>
    <property type="match status" value="1"/>
</dbReference>
<keyword evidence="10" id="KW-0651">Protein splicing</keyword>
<evidence type="ECO:0000313" key="15">
    <source>
        <dbReference type="Proteomes" id="UP000656804"/>
    </source>
</evidence>
<dbReference type="SMART" id="SM00493">
    <property type="entry name" value="TOPRIM"/>
    <property type="match status" value="1"/>
</dbReference>
<keyword evidence="2" id="KW-0639">Primosome</keyword>
<dbReference type="InterPro" id="IPR034151">
    <property type="entry name" value="TOPRIM_DnaG_bac"/>
</dbReference>
<evidence type="ECO:0000256" key="5">
    <source>
        <dbReference type="ARBA" id="ARBA00022705"/>
    </source>
</evidence>
<dbReference type="PROSITE" id="PS50817">
    <property type="entry name" value="INTEIN_N_TER"/>
    <property type="match status" value="1"/>
</dbReference>
<evidence type="ECO:0000256" key="7">
    <source>
        <dbReference type="ARBA" id="ARBA00022771"/>
    </source>
</evidence>
<proteinExistence type="predicted"/>
<evidence type="ECO:0000259" key="13">
    <source>
        <dbReference type="PROSITE" id="PS50880"/>
    </source>
</evidence>
<keyword evidence="8" id="KW-0068">Autocatalytic cleavage</keyword>
<keyword evidence="6" id="KW-0479">Metal-binding</keyword>
<dbReference type="GO" id="GO:1990077">
    <property type="term" value="C:primosome complex"/>
    <property type="evidence" value="ECO:0007669"/>
    <property type="project" value="UniProtKB-KW"/>
</dbReference>
<evidence type="ECO:0000256" key="12">
    <source>
        <dbReference type="SAM" id="MobiDB-lite"/>
    </source>
</evidence>
<evidence type="ECO:0000256" key="3">
    <source>
        <dbReference type="ARBA" id="ARBA00022679"/>
    </source>
</evidence>
<dbReference type="Pfam" id="PF13662">
    <property type="entry name" value="Toprim_4"/>
    <property type="match status" value="1"/>
</dbReference>
<evidence type="ECO:0000313" key="14">
    <source>
        <dbReference type="EMBL" id="MBF4163422.1"/>
    </source>
</evidence>
<dbReference type="Proteomes" id="UP000656804">
    <property type="component" value="Unassembled WGS sequence"/>
</dbReference>